<dbReference type="InterPro" id="IPR036770">
    <property type="entry name" value="Ankyrin_rpt-contain_sf"/>
</dbReference>
<comment type="subcellular location">
    <subcellularLocation>
        <location evidence="1">Cell membrane</location>
        <topology evidence="1">Peripheral membrane protein</topology>
        <orientation evidence="1">Cytoplasmic side</orientation>
    </subcellularLocation>
</comment>
<proteinExistence type="predicted"/>
<keyword evidence="2" id="KW-0677">Repeat</keyword>
<sequence length="90" mass="9783">MAEQVCMILFQVKCAQILLEAGAKVDALDKNKNTALHYAAGYGRKECVALLLENGAAVTLQNLDGKTPIDVAKLNSQHEVLKLLEKDAFL</sequence>
<comment type="caution">
    <text evidence="5">The sequence shown here is derived from an EMBL/GenBank/DDBJ whole genome shotgun (WGS) entry which is preliminary data.</text>
</comment>
<dbReference type="FunFam" id="1.25.40.20:FF:000049">
    <property type="entry name" value="Ankyrin repeat domain-containing protein 2"/>
    <property type="match status" value="1"/>
</dbReference>
<evidence type="ECO:0000256" key="2">
    <source>
        <dbReference type="ARBA" id="ARBA00022737"/>
    </source>
</evidence>
<reference evidence="6" key="1">
    <citation type="journal article" date="2020" name="Nat. Commun.">
        <title>Genome sequence of the cluster root forming white lupin.</title>
        <authorList>
            <person name="Hufnagel B."/>
            <person name="Marques A."/>
            <person name="Soriano A."/>
            <person name="Marques L."/>
            <person name="Divol F."/>
            <person name="Doumas P."/>
            <person name="Sallet E."/>
            <person name="Mancinotti D."/>
            <person name="Carrere S."/>
            <person name="Marande W."/>
            <person name="Arribat S."/>
            <person name="Keller J."/>
            <person name="Huneau C."/>
            <person name="Blein T."/>
            <person name="Aime D."/>
            <person name="Laguerre M."/>
            <person name="Taylor J."/>
            <person name="Schubert V."/>
            <person name="Nelson M."/>
            <person name="Geu-Flores F."/>
            <person name="Crespi M."/>
            <person name="Gallardo-Guerrero K."/>
            <person name="Delaux P.-M."/>
            <person name="Salse J."/>
            <person name="Berges H."/>
            <person name="Guyot R."/>
            <person name="Gouzy J."/>
            <person name="Peret B."/>
        </authorList>
    </citation>
    <scope>NUCLEOTIDE SEQUENCE [LARGE SCALE GENOMIC DNA]</scope>
    <source>
        <strain evidence="6">cv. Amiga</strain>
    </source>
</reference>
<protein>
    <submittedName>
        <fullName evidence="5">Putative ankyrin repeat-containing domain-containing protein</fullName>
    </submittedName>
</protein>
<dbReference type="Gene3D" id="1.25.40.20">
    <property type="entry name" value="Ankyrin repeat-containing domain"/>
    <property type="match status" value="1"/>
</dbReference>
<dbReference type="GO" id="GO:0005886">
    <property type="term" value="C:plasma membrane"/>
    <property type="evidence" value="ECO:0007669"/>
    <property type="project" value="UniProtKB-SubCell"/>
</dbReference>
<dbReference type="Proteomes" id="UP000447434">
    <property type="component" value="Chromosome 15"/>
</dbReference>
<dbReference type="PANTHER" id="PTHR24203">
    <property type="entry name" value="ANKYRIN REPEAT FAMILY PROTEIN"/>
    <property type="match status" value="1"/>
</dbReference>
<name>A0A6A4PD04_LUPAL</name>
<dbReference type="OrthoDB" id="539213at2759"/>
<dbReference type="Pfam" id="PF12796">
    <property type="entry name" value="Ank_2"/>
    <property type="match status" value="1"/>
</dbReference>
<keyword evidence="6" id="KW-1185">Reference proteome</keyword>
<dbReference type="SMART" id="SM00248">
    <property type="entry name" value="ANK"/>
    <property type="match status" value="1"/>
</dbReference>
<evidence type="ECO:0000313" key="6">
    <source>
        <dbReference type="Proteomes" id="UP000447434"/>
    </source>
</evidence>
<dbReference type="PROSITE" id="PS50088">
    <property type="entry name" value="ANK_REPEAT"/>
    <property type="match status" value="1"/>
</dbReference>
<evidence type="ECO:0000313" key="5">
    <source>
        <dbReference type="EMBL" id="KAE9598349.1"/>
    </source>
</evidence>
<evidence type="ECO:0000256" key="3">
    <source>
        <dbReference type="ARBA" id="ARBA00023043"/>
    </source>
</evidence>
<dbReference type="SUPFAM" id="SSF48403">
    <property type="entry name" value="Ankyrin repeat"/>
    <property type="match status" value="1"/>
</dbReference>
<gene>
    <name evidence="5" type="ORF">Lalb_Chr15g0079831</name>
</gene>
<evidence type="ECO:0000256" key="4">
    <source>
        <dbReference type="PROSITE-ProRule" id="PRU00023"/>
    </source>
</evidence>
<accession>A0A6A4PD04</accession>
<dbReference type="PROSITE" id="PS50297">
    <property type="entry name" value="ANK_REP_REGION"/>
    <property type="match status" value="1"/>
</dbReference>
<dbReference type="AlphaFoldDB" id="A0A6A4PD04"/>
<dbReference type="PANTHER" id="PTHR24203:SF45">
    <property type="entry name" value="ANKYRIN REPEAT DOMAIN 6"/>
    <property type="match status" value="1"/>
</dbReference>
<dbReference type="EMBL" id="WOCE01000015">
    <property type="protein sequence ID" value="KAE9598349.1"/>
    <property type="molecule type" value="Genomic_DNA"/>
</dbReference>
<keyword evidence="3 4" id="KW-0040">ANK repeat</keyword>
<feature type="repeat" description="ANK" evidence="4">
    <location>
        <begin position="31"/>
        <end position="63"/>
    </location>
</feature>
<evidence type="ECO:0000256" key="1">
    <source>
        <dbReference type="ARBA" id="ARBA00004413"/>
    </source>
</evidence>
<organism evidence="5 6">
    <name type="scientific">Lupinus albus</name>
    <name type="common">White lupine</name>
    <name type="synonym">Lupinus termis</name>
    <dbReference type="NCBI Taxonomy" id="3870"/>
    <lineage>
        <taxon>Eukaryota</taxon>
        <taxon>Viridiplantae</taxon>
        <taxon>Streptophyta</taxon>
        <taxon>Embryophyta</taxon>
        <taxon>Tracheophyta</taxon>
        <taxon>Spermatophyta</taxon>
        <taxon>Magnoliopsida</taxon>
        <taxon>eudicotyledons</taxon>
        <taxon>Gunneridae</taxon>
        <taxon>Pentapetalae</taxon>
        <taxon>rosids</taxon>
        <taxon>fabids</taxon>
        <taxon>Fabales</taxon>
        <taxon>Fabaceae</taxon>
        <taxon>Papilionoideae</taxon>
        <taxon>50 kb inversion clade</taxon>
        <taxon>genistoids sensu lato</taxon>
        <taxon>core genistoids</taxon>
        <taxon>Genisteae</taxon>
        <taxon>Lupinus</taxon>
    </lineage>
</organism>
<dbReference type="InterPro" id="IPR002110">
    <property type="entry name" value="Ankyrin_rpt"/>
</dbReference>